<evidence type="ECO:0000256" key="1">
    <source>
        <dbReference type="SAM" id="MobiDB-lite"/>
    </source>
</evidence>
<sequence>MFLFRPSNNNQLYTFVSLLDHLDNDNVHEEKMDGLNNINKSDIFDSVIIYKTTNIENGSTSKNEKQQQISSNHETKISVSGVEASNDNDVVENALIRIENNIQTSIFDQAIDSEYKIVNNELARSTMQ</sequence>
<dbReference type="Proteomes" id="UP000663874">
    <property type="component" value="Unassembled WGS sequence"/>
</dbReference>
<dbReference type="AlphaFoldDB" id="A0A820EZJ8"/>
<reference evidence="2" key="1">
    <citation type="submission" date="2021-02" db="EMBL/GenBank/DDBJ databases">
        <authorList>
            <person name="Nowell W R."/>
        </authorList>
    </citation>
    <scope>NUCLEOTIDE SEQUENCE</scope>
</reference>
<feature type="region of interest" description="Disordered" evidence="1">
    <location>
        <begin position="58"/>
        <end position="81"/>
    </location>
</feature>
<gene>
    <name evidence="2" type="ORF">FNK824_LOCUS38745</name>
</gene>
<protein>
    <submittedName>
        <fullName evidence="2">Uncharacterized protein</fullName>
    </submittedName>
</protein>
<feature type="compositionally biased region" description="Polar residues" evidence="1">
    <location>
        <begin position="58"/>
        <end position="72"/>
    </location>
</feature>
<dbReference type="EMBL" id="CAJOBE010022964">
    <property type="protein sequence ID" value="CAF4253822.1"/>
    <property type="molecule type" value="Genomic_DNA"/>
</dbReference>
<evidence type="ECO:0000313" key="2">
    <source>
        <dbReference type="EMBL" id="CAF4253822.1"/>
    </source>
</evidence>
<accession>A0A820EZJ8</accession>
<evidence type="ECO:0000313" key="3">
    <source>
        <dbReference type="Proteomes" id="UP000663874"/>
    </source>
</evidence>
<proteinExistence type="predicted"/>
<comment type="caution">
    <text evidence="2">The sequence shown here is derived from an EMBL/GenBank/DDBJ whole genome shotgun (WGS) entry which is preliminary data.</text>
</comment>
<organism evidence="2 3">
    <name type="scientific">Rotaria sordida</name>
    <dbReference type="NCBI Taxonomy" id="392033"/>
    <lineage>
        <taxon>Eukaryota</taxon>
        <taxon>Metazoa</taxon>
        <taxon>Spiralia</taxon>
        <taxon>Gnathifera</taxon>
        <taxon>Rotifera</taxon>
        <taxon>Eurotatoria</taxon>
        <taxon>Bdelloidea</taxon>
        <taxon>Philodinida</taxon>
        <taxon>Philodinidae</taxon>
        <taxon>Rotaria</taxon>
    </lineage>
</organism>
<name>A0A820EZJ8_9BILA</name>